<reference evidence="9" key="1">
    <citation type="submission" date="2025-08" db="UniProtKB">
        <authorList>
            <consortium name="RefSeq"/>
        </authorList>
    </citation>
    <scope>IDENTIFICATION</scope>
</reference>
<evidence type="ECO:0000256" key="1">
    <source>
        <dbReference type="ARBA" id="ARBA00004123"/>
    </source>
</evidence>
<dbReference type="InterPro" id="IPR008193">
    <property type="entry name" value="RNA_pol_Rpb11_13-16kDa_CS"/>
</dbReference>
<dbReference type="GO" id="GO:0046983">
    <property type="term" value="F:protein dimerization activity"/>
    <property type="evidence" value="ECO:0007669"/>
    <property type="project" value="InterPro"/>
</dbReference>
<keyword evidence="3" id="KW-0804">Transcription</keyword>
<keyword evidence="2 9" id="KW-0240">DNA-directed RNA polymerase</keyword>
<dbReference type="AlphaFoldDB" id="A0A1S3DV18"/>
<evidence type="ECO:0000313" key="9">
    <source>
        <dbReference type="RefSeq" id="XP_008488030.1"/>
    </source>
</evidence>
<dbReference type="Proteomes" id="UP000079169">
    <property type="component" value="Unplaced"/>
</dbReference>
<sequence length="140" mass="16192">MESKQLENSSPVWELRDNTLNVKPNCRTFVFEKEGHTFGSVITHILQSYPEVDFAGYSVPHPADFQIFIRIQVKDGYDSIDILKKGIKELESACDRITETFNDAMQCKVILKLTLLVIQYHTLLISKYSYVFKSKRVMIP</sequence>
<dbReference type="SUPFAM" id="SSF55257">
    <property type="entry name" value="RBP11-like subunits of RNA polymerase"/>
    <property type="match status" value="1"/>
</dbReference>
<evidence type="ECO:0000256" key="5">
    <source>
        <dbReference type="ARBA" id="ARBA00025751"/>
    </source>
</evidence>
<dbReference type="HAMAP" id="MF_00261">
    <property type="entry name" value="RNApol_arch_Rpo11"/>
    <property type="match status" value="1"/>
</dbReference>
<dbReference type="InterPro" id="IPR022905">
    <property type="entry name" value="Rpo11-like"/>
</dbReference>
<dbReference type="KEGG" id="dci:103524775"/>
<evidence type="ECO:0000256" key="2">
    <source>
        <dbReference type="ARBA" id="ARBA00022478"/>
    </source>
</evidence>
<dbReference type="GO" id="GO:0005736">
    <property type="term" value="C:RNA polymerase I complex"/>
    <property type="evidence" value="ECO:0007669"/>
    <property type="project" value="TreeGrafter"/>
</dbReference>
<protein>
    <recommendedName>
        <fullName evidence="6">DNA-directed RNA polymerase I subunit D</fullName>
    </recommendedName>
</protein>
<evidence type="ECO:0000256" key="6">
    <source>
        <dbReference type="ARBA" id="ARBA00031757"/>
    </source>
</evidence>
<dbReference type="PaxDb" id="121845-A0A1S3DV18"/>
<comment type="subcellular location">
    <subcellularLocation>
        <location evidence="1">Nucleus</location>
    </subcellularLocation>
</comment>
<dbReference type="InterPro" id="IPR009025">
    <property type="entry name" value="RBP11-like_dimer"/>
</dbReference>
<dbReference type="GO" id="GO:0006383">
    <property type="term" value="P:transcription by RNA polymerase III"/>
    <property type="evidence" value="ECO:0007669"/>
    <property type="project" value="TreeGrafter"/>
</dbReference>
<proteinExistence type="inferred from homology"/>
<keyword evidence="4" id="KW-0539">Nucleus</keyword>
<dbReference type="RefSeq" id="XP_008488030.1">
    <property type="nucleotide sequence ID" value="XM_008489808.3"/>
</dbReference>
<name>A0A1S3DV18_DIACI</name>
<keyword evidence="8" id="KW-1185">Reference proteome</keyword>
<dbReference type="PANTHER" id="PTHR13946">
    <property type="entry name" value="DNA-DIRECTED RNA POLYMERASE I,II,III"/>
    <property type="match status" value="1"/>
</dbReference>
<evidence type="ECO:0000256" key="4">
    <source>
        <dbReference type="ARBA" id="ARBA00023242"/>
    </source>
</evidence>
<dbReference type="PANTHER" id="PTHR13946:SF28">
    <property type="entry name" value="DNA-DIRECTED RNA POLYMERASES I AND III SUBUNIT RPAC2"/>
    <property type="match status" value="1"/>
</dbReference>
<evidence type="ECO:0000256" key="3">
    <source>
        <dbReference type="ARBA" id="ARBA00023163"/>
    </source>
</evidence>
<comment type="similarity">
    <text evidence="5">Belongs to the archaeal Rpo11/eukaryotic RPB11/RPC19 RNA polymerase subunit family.</text>
</comment>
<gene>
    <name evidence="9" type="primary">LOC103524775</name>
</gene>
<dbReference type="STRING" id="121845.A0A1S3DV18"/>
<dbReference type="GeneID" id="103524775"/>
<accession>A0A1S3DV18</accession>
<dbReference type="InterPro" id="IPR033898">
    <property type="entry name" value="RNAP_AC19"/>
</dbReference>
<dbReference type="Pfam" id="PF13656">
    <property type="entry name" value="RNA_pol_L_2"/>
    <property type="match status" value="1"/>
</dbReference>
<dbReference type="OMA" id="NDAMQCK"/>
<organism evidence="8 9">
    <name type="scientific">Diaphorina citri</name>
    <name type="common">Asian citrus psyllid</name>
    <dbReference type="NCBI Taxonomy" id="121845"/>
    <lineage>
        <taxon>Eukaryota</taxon>
        <taxon>Metazoa</taxon>
        <taxon>Ecdysozoa</taxon>
        <taxon>Arthropoda</taxon>
        <taxon>Hexapoda</taxon>
        <taxon>Insecta</taxon>
        <taxon>Pterygota</taxon>
        <taxon>Neoptera</taxon>
        <taxon>Paraneoptera</taxon>
        <taxon>Hemiptera</taxon>
        <taxon>Sternorrhyncha</taxon>
        <taxon>Psylloidea</taxon>
        <taxon>Psyllidae</taxon>
        <taxon>Diaphorininae</taxon>
        <taxon>Diaphorina</taxon>
    </lineage>
</organism>
<evidence type="ECO:0000259" key="7">
    <source>
        <dbReference type="Pfam" id="PF13656"/>
    </source>
</evidence>
<dbReference type="GO" id="GO:0003899">
    <property type="term" value="F:DNA-directed RNA polymerase activity"/>
    <property type="evidence" value="ECO:0007669"/>
    <property type="project" value="InterPro"/>
</dbReference>
<dbReference type="InterPro" id="IPR036603">
    <property type="entry name" value="RBP11-like"/>
</dbReference>
<dbReference type="Gene3D" id="3.30.1360.10">
    <property type="entry name" value="RNA polymerase, RBP11-like subunit"/>
    <property type="match status" value="1"/>
</dbReference>
<feature type="domain" description="DNA-directed RNA polymerase RBP11-like dimerisation" evidence="7">
    <location>
        <begin position="27"/>
        <end position="99"/>
    </location>
</feature>
<dbReference type="PROSITE" id="PS01154">
    <property type="entry name" value="RNA_POL_L_13KD"/>
    <property type="match status" value="1"/>
</dbReference>
<evidence type="ECO:0000313" key="8">
    <source>
        <dbReference type="Proteomes" id="UP000079169"/>
    </source>
</evidence>
<dbReference type="GO" id="GO:0006362">
    <property type="term" value="P:transcription elongation by RNA polymerase I"/>
    <property type="evidence" value="ECO:0007669"/>
    <property type="project" value="TreeGrafter"/>
</dbReference>
<dbReference type="GO" id="GO:0005666">
    <property type="term" value="C:RNA polymerase III complex"/>
    <property type="evidence" value="ECO:0007669"/>
    <property type="project" value="TreeGrafter"/>
</dbReference>
<dbReference type="GO" id="GO:0003677">
    <property type="term" value="F:DNA binding"/>
    <property type="evidence" value="ECO:0007669"/>
    <property type="project" value="InterPro"/>
</dbReference>
<dbReference type="CDD" id="cd07029">
    <property type="entry name" value="RNAP_I_III_AC19"/>
    <property type="match status" value="1"/>
</dbReference>